<gene>
    <name evidence="2" type="ORF">MCOR_52803</name>
</gene>
<organism evidence="2 3">
    <name type="scientific">Mytilus coruscus</name>
    <name type="common">Sea mussel</name>
    <dbReference type="NCBI Taxonomy" id="42192"/>
    <lineage>
        <taxon>Eukaryota</taxon>
        <taxon>Metazoa</taxon>
        <taxon>Spiralia</taxon>
        <taxon>Lophotrochozoa</taxon>
        <taxon>Mollusca</taxon>
        <taxon>Bivalvia</taxon>
        <taxon>Autobranchia</taxon>
        <taxon>Pteriomorphia</taxon>
        <taxon>Mytilida</taxon>
        <taxon>Mytiloidea</taxon>
        <taxon>Mytilidae</taxon>
        <taxon>Mytilinae</taxon>
        <taxon>Mytilus</taxon>
    </lineage>
</organism>
<name>A0A6J8EKZ7_MYTCO</name>
<dbReference type="InterPro" id="IPR043502">
    <property type="entry name" value="DNA/RNA_pol_sf"/>
</dbReference>
<protein>
    <recommendedName>
        <fullName evidence="1">Reverse transcriptase domain-containing protein</fullName>
    </recommendedName>
</protein>
<dbReference type="InterPro" id="IPR052055">
    <property type="entry name" value="Hepadnavirus_pol/RT"/>
</dbReference>
<dbReference type="AlphaFoldDB" id="A0A6J8EKZ7"/>
<dbReference type="InterPro" id="IPR043128">
    <property type="entry name" value="Rev_trsase/Diguanyl_cyclase"/>
</dbReference>
<dbReference type="SUPFAM" id="SSF56672">
    <property type="entry name" value="DNA/RNA polymerases"/>
    <property type="match status" value="1"/>
</dbReference>
<feature type="domain" description="Reverse transcriptase" evidence="1">
    <location>
        <begin position="106"/>
        <end position="230"/>
    </location>
</feature>
<dbReference type="Gene3D" id="3.30.70.270">
    <property type="match status" value="1"/>
</dbReference>
<dbReference type="Pfam" id="PF00078">
    <property type="entry name" value="RVT_1"/>
    <property type="match status" value="1"/>
</dbReference>
<proteinExistence type="predicted"/>
<dbReference type="Proteomes" id="UP000507470">
    <property type="component" value="Unassembled WGS sequence"/>
</dbReference>
<dbReference type="EMBL" id="CACVKT020009160">
    <property type="protein sequence ID" value="CAC5420586.1"/>
    <property type="molecule type" value="Genomic_DNA"/>
</dbReference>
<sequence>MGNEGEPDISLRTVLTAVNQQSKDIEAIIDAKVTEKTGGLREELQGANQLMKSQVKKLKTDASYKWKYGSAITDLLARGLIVETLDIPFVVNPLTVSVQSNNKKWLILDLREINRHLWKQSVKFEDMRFAKHYINANSYMFKYDVHSAYHHVDIFPPHTKYLGFAWEFNGVKKYFKFLVLPFGLSTACYIFTKITRPLIKKWRGEGEHIIMYLDDGLGVHDDKELCTQMAIQVKNSTNIDTDKGVFTIPDNRIDKIMSTISDIDFCLTKNGKVILRKVASLIGQIISTSPVIGNIVYLMTKHLSIDINSVHSWNSYIHLSVDSIHQINFWRFNLHEANVKPFKTDVSWQTILYSDARNMGYGGYIVENPYNIAHGTWLESEVSTSSTWKELTAVKNVFLSLINFLSGKNVKWFTDNPNVVSIAFAGELQNLPVSLVRKVNLLPELLSESRAVSTTKGYYHSFYDGKIGLH</sequence>
<dbReference type="OrthoDB" id="7477527at2759"/>
<dbReference type="PANTHER" id="PTHR33050:SF7">
    <property type="entry name" value="RIBONUCLEASE H"/>
    <property type="match status" value="1"/>
</dbReference>
<evidence type="ECO:0000313" key="3">
    <source>
        <dbReference type="Proteomes" id="UP000507470"/>
    </source>
</evidence>
<keyword evidence="3" id="KW-1185">Reference proteome</keyword>
<dbReference type="Gene3D" id="3.10.10.10">
    <property type="entry name" value="HIV Type 1 Reverse Transcriptase, subunit A, domain 1"/>
    <property type="match status" value="1"/>
</dbReference>
<reference evidence="2 3" key="1">
    <citation type="submission" date="2020-06" db="EMBL/GenBank/DDBJ databases">
        <authorList>
            <person name="Li R."/>
            <person name="Bekaert M."/>
        </authorList>
    </citation>
    <scope>NUCLEOTIDE SEQUENCE [LARGE SCALE GENOMIC DNA]</scope>
    <source>
        <strain evidence="3">wild</strain>
    </source>
</reference>
<evidence type="ECO:0000313" key="2">
    <source>
        <dbReference type="EMBL" id="CAC5420586.1"/>
    </source>
</evidence>
<dbReference type="InterPro" id="IPR000477">
    <property type="entry name" value="RT_dom"/>
</dbReference>
<accession>A0A6J8EKZ7</accession>
<evidence type="ECO:0000259" key="1">
    <source>
        <dbReference type="Pfam" id="PF00078"/>
    </source>
</evidence>
<dbReference type="PANTHER" id="PTHR33050">
    <property type="entry name" value="REVERSE TRANSCRIPTASE DOMAIN-CONTAINING PROTEIN"/>
    <property type="match status" value="1"/>
</dbReference>